<sequence length="211" mass="24108">MNSIKLVVLGSGCVGKSSLTIRYVHNEFIDKYDPTIEDMYRKVVELNGDHFMLEIMDTAGTETFLAMRDLYIRNGQAFMLVYSITSRTSFQELEQVKDQILRVKDVTVAKLPIIVVGNKSDLEPERQVSSQEGENLSSKWGIQFLETSAKTNMNITAAFEHLVAQVQKKTLGSKRKDRKRINFCQLLLHNRYHNHTNSNKDGHSNPNKIQS</sequence>
<dbReference type="PROSITE" id="PS51420">
    <property type="entry name" value="RHO"/>
    <property type="match status" value="1"/>
</dbReference>
<evidence type="ECO:0000256" key="1">
    <source>
        <dbReference type="ARBA" id="ARBA00004236"/>
    </source>
</evidence>
<evidence type="ECO:0000256" key="9">
    <source>
        <dbReference type="ARBA" id="ARBA00023136"/>
    </source>
</evidence>
<dbReference type="SMART" id="SM00173">
    <property type="entry name" value="RAS"/>
    <property type="match status" value="1"/>
</dbReference>
<dbReference type="PROSITE" id="PS51421">
    <property type="entry name" value="RAS"/>
    <property type="match status" value="1"/>
</dbReference>
<dbReference type="RefSeq" id="XP_020437508.1">
    <property type="nucleotide sequence ID" value="XM_020573391.1"/>
</dbReference>
<dbReference type="Pfam" id="PF00071">
    <property type="entry name" value="Ras"/>
    <property type="match status" value="1"/>
</dbReference>
<dbReference type="InParanoid" id="D3AZM0"/>
<dbReference type="SMART" id="SM00176">
    <property type="entry name" value="RAN"/>
    <property type="match status" value="1"/>
</dbReference>
<dbReference type="SMART" id="SM00175">
    <property type="entry name" value="RAB"/>
    <property type="match status" value="1"/>
</dbReference>
<dbReference type="GO" id="GO:1900024">
    <property type="term" value="P:regulation of substrate adhesion-dependent cell spreading"/>
    <property type="evidence" value="ECO:0007669"/>
    <property type="project" value="UniProtKB-ARBA"/>
</dbReference>
<dbReference type="PRINTS" id="PR00449">
    <property type="entry name" value="RASTRNSFRMNG"/>
</dbReference>
<proteinExistence type="inferred from homology"/>
<evidence type="ECO:0000313" key="12">
    <source>
        <dbReference type="EMBL" id="EFA85399.1"/>
    </source>
</evidence>
<keyword evidence="6" id="KW-0547">Nucleotide-binding</keyword>
<evidence type="ECO:0000256" key="10">
    <source>
        <dbReference type="ARBA" id="ARBA00023289"/>
    </source>
</evidence>
<comment type="subcellular location">
    <subcellularLocation>
        <location evidence="1">Cell membrane</location>
    </subcellularLocation>
</comment>
<accession>D3AZM0</accession>
<dbReference type="AlphaFoldDB" id="D3AZM0"/>
<organism evidence="12 13">
    <name type="scientific">Heterostelium pallidum (strain ATCC 26659 / Pp 5 / PN500)</name>
    <name type="common">Cellular slime mold</name>
    <name type="synonym">Polysphondylium pallidum</name>
    <dbReference type="NCBI Taxonomy" id="670386"/>
    <lineage>
        <taxon>Eukaryota</taxon>
        <taxon>Amoebozoa</taxon>
        <taxon>Evosea</taxon>
        <taxon>Eumycetozoa</taxon>
        <taxon>Dictyostelia</taxon>
        <taxon>Acytosteliales</taxon>
        <taxon>Acytosteliaceae</taxon>
        <taxon>Heterostelium</taxon>
    </lineage>
</organism>
<dbReference type="InterPro" id="IPR020849">
    <property type="entry name" value="Small_GTPase_Ras-type"/>
</dbReference>
<dbReference type="InterPro" id="IPR001806">
    <property type="entry name" value="Small_GTPase"/>
</dbReference>
<dbReference type="OMA" id="DRRKACC"/>
<keyword evidence="5" id="KW-0488">Methylation</keyword>
<dbReference type="GO" id="GO:0005886">
    <property type="term" value="C:plasma membrane"/>
    <property type="evidence" value="ECO:0007669"/>
    <property type="project" value="UniProtKB-SubCell"/>
</dbReference>
<protein>
    <recommendedName>
        <fullName evidence="3">small monomeric GTPase</fullName>
        <ecNumber evidence="3">3.6.5.2</ecNumber>
    </recommendedName>
</protein>
<dbReference type="GeneID" id="31357927"/>
<dbReference type="Proteomes" id="UP000001396">
    <property type="component" value="Unassembled WGS sequence"/>
</dbReference>
<dbReference type="GO" id="GO:0061118">
    <property type="term" value="P:regulation of positive chemotaxis to cAMP"/>
    <property type="evidence" value="ECO:0007669"/>
    <property type="project" value="UniProtKB-ARBA"/>
</dbReference>
<reference evidence="12 13" key="1">
    <citation type="journal article" date="2011" name="Genome Res.">
        <title>Phylogeny-wide analysis of social amoeba genomes highlights ancient origins for complex intercellular communication.</title>
        <authorList>
            <person name="Heidel A.J."/>
            <person name="Lawal H.M."/>
            <person name="Felder M."/>
            <person name="Schilde C."/>
            <person name="Helps N.R."/>
            <person name="Tunggal B."/>
            <person name="Rivero F."/>
            <person name="John U."/>
            <person name="Schleicher M."/>
            <person name="Eichinger L."/>
            <person name="Platzer M."/>
            <person name="Noegel A.A."/>
            <person name="Schaap P."/>
            <person name="Gloeckner G."/>
        </authorList>
    </citation>
    <scope>NUCLEOTIDE SEQUENCE [LARGE SCALE GENOMIC DNA]</scope>
    <source>
        <strain evidence="13">ATCC 26659 / Pp 5 / PN500</strain>
    </source>
</reference>
<evidence type="ECO:0000256" key="5">
    <source>
        <dbReference type="ARBA" id="ARBA00022481"/>
    </source>
</evidence>
<dbReference type="PROSITE" id="PS51419">
    <property type="entry name" value="RAB"/>
    <property type="match status" value="1"/>
</dbReference>
<evidence type="ECO:0000256" key="7">
    <source>
        <dbReference type="ARBA" id="ARBA00022801"/>
    </source>
</evidence>
<keyword evidence="8" id="KW-0342">GTP-binding</keyword>
<keyword evidence="10" id="KW-0449">Lipoprotein</keyword>
<dbReference type="GO" id="GO:0030334">
    <property type="term" value="P:regulation of cell migration"/>
    <property type="evidence" value="ECO:0007669"/>
    <property type="project" value="UniProtKB-ARBA"/>
</dbReference>
<evidence type="ECO:0000256" key="11">
    <source>
        <dbReference type="ARBA" id="ARBA00048098"/>
    </source>
</evidence>
<comment type="similarity">
    <text evidence="2">Belongs to the small GTPase superfamily. Ras family.</text>
</comment>
<gene>
    <name evidence="12" type="ORF">PPL_02402</name>
</gene>
<keyword evidence="7" id="KW-0378">Hydrolase</keyword>
<dbReference type="NCBIfam" id="TIGR00231">
    <property type="entry name" value="small_GTP"/>
    <property type="match status" value="1"/>
</dbReference>
<evidence type="ECO:0000256" key="6">
    <source>
        <dbReference type="ARBA" id="ARBA00022741"/>
    </source>
</evidence>
<dbReference type="Gene3D" id="3.40.50.300">
    <property type="entry name" value="P-loop containing nucleotide triphosphate hydrolases"/>
    <property type="match status" value="1"/>
</dbReference>
<dbReference type="CDD" id="cd00876">
    <property type="entry name" value="Ras"/>
    <property type="match status" value="1"/>
</dbReference>
<evidence type="ECO:0000256" key="2">
    <source>
        <dbReference type="ARBA" id="ARBA00008344"/>
    </source>
</evidence>
<evidence type="ECO:0000313" key="13">
    <source>
        <dbReference type="Proteomes" id="UP000001396"/>
    </source>
</evidence>
<dbReference type="GO" id="GO:0005525">
    <property type="term" value="F:GTP binding"/>
    <property type="evidence" value="ECO:0007669"/>
    <property type="project" value="UniProtKB-KW"/>
</dbReference>
<dbReference type="InterPro" id="IPR005225">
    <property type="entry name" value="Small_GTP-bd"/>
</dbReference>
<dbReference type="EMBL" id="ADBJ01000008">
    <property type="protein sequence ID" value="EFA85399.1"/>
    <property type="molecule type" value="Genomic_DNA"/>
</dbReference>
<comment type="catalytic activity">
    <reaction evidence="11">
        <text>GTP + H2O = GDP + phosphate + H(+)</text>
        <dbReference type="Rhea" id="RHEA:19669"/>
        <dbReference type="ChEBI" id="CHEBI:15377"/>
        <dbReference type="ChEBI" id="CHEBI:15378"/>
        <dbReference type="ChEBI" id="CHEBI:37565"/>
        <dbReference type="ChEBI" id="CHEBI:43474"/>
        <dbReference type="ChEBI" id="CHEBI:58189"/>
        <dbReference type="EC" id="3.6.5.2"/>
    </reaction>
</comment>
<evidence type="ECO:0000256" key="4">
    <source>
        <dbReference type="ARBA" id="ARBA00022475"/>
    </source>
</evidence>
<dbReference type="FunFam" id="3.40.50.300:FF:001763">
    <property type="entry name" value="Ras family gtpase"/>
    <property type="match status" value="1"/>
</dbReference>
<keyword evidence="4" id="KW-1003">Cell membrane</keyword>
<name>D3AZM0_HETP5</name>
<dbReference type="InterPro" id="IPR027417">
    <property type="entry name" value="P-loop_NTPase"/>
</dbReference>
<keyword evidence="13" id="KW-1185">Reference proteome</keyword>
<dbReference type="PANTHER" id="PTHR24070">
    <property type="entry name" value="RAS, DI-RAS, AND RHEB FAMILY MEMBERS OF SMALL GTPASE SUPERFAMILY"/>
    <property type="match status" value="1"/>
</dbReference>
<dbReference type="SUPFAM" id="SSF52540">
    <property type="entry name" value="P-loop containing nucleoside triphosphate hydrolases"/>
    <property type="match status" value="1"/>
</dbReference>
<dbReference type="STRING" id="670386.D3AZM0"/>
<dbReference type="EC" id="3.6.5.2" evidence="3"/>
<evidence type="ECO:0000256" key="3">
    <source>
        <dbReference type="ARBA" id="ARBA00011984"/>
    </source>
</evidence>
<keyword evidence="10" id="KW-0636">Prenylation</keyword>
<dbReference type="GO" id="GO:0007165">
    <property type="term" value="P:signal transduction"/>
    <property type="evidence" value="ECO:0007669"/>
    <property type="project" value="InterPro"/>
</dbReference>
<keyword evidence="9" id="KW-0472">Membrane</keyword>
<dbReference type="SMART" id="SM00174">
    <property type="entry name" value="RHO"/>
    <property type="match status" value="1"/>
</dbReference>
<evidence type="ECO:0000256" key="8">
    <source>
        <dbReference type="ARBA" id="ARBA00023134"/>
    </source>
</evidence>
<dbReference type="GO" id="GO:0003925">
    <property type="term" value="F:G protein activity"/>
    <property type="evidence" value="ECO:0007669"/>
    <property type="project" value="UniProtKB-EC"/>
</dbReference>
<comment type="caution">
    <text evidence="12">The sequence shown here is derived from an EMBL/GenBank/DDBJ whole genome shotgun (WGS) entry which is preliminary data.</text>
</comment>